<name>A0A850C866_9ACTN</name>
<keyword evidence="2" id="KW-0378">Hydrolase</keyword>
<comment type="caution">
    <text evidence="2">Lacks conserved residue(s) required for the propagation of feature annotation.</text>
</comment>
<protein>
    <submittedName>
        <fullName evidence="5">Patatin</fullName>
    </submittedName>
</protein>
<dbReference type="PANTHER" id="PTHR12406:SF7">
    <property type="entry name" value="PATATIN-LIKE PHOSPHOLIPASE DOMAIN-CONTAINING PROTEIN 4"/>
    <property type="match status" value="1"/>
</dbReference>
<reference evidence="5 6" key="1">
    <citation type="submission" date="2020-05" db="EMBL/GenBank/DDBJ databases">
        <title>DNA-SIP metagenomic assembled genomes.</title>
        <authorList>
            <person name="Yu J."/>
        </authorList>
    </citation>
    <scope>NUCLEOTIDE SEQUENCE [LARGE SCALE GENOMIC DNA]</scope>
    <source>
        <strain evidence="5">Bin5.27</strain>
    </source>
</reference>
<sequence length="380" mass="41776">MPGCVPSEGHAAIDRIRPRRPPHPPEAPLQDLYSPDRDRYWSDDHPVLELIRARKAAGTRPGAHGDGHRLGLAVEGGGMRGVVSAAMLTALDDLGLRDAFEDIYSCSSGSVNAAYFAGGETWYPLTIYFDDLATKQFVDMRRFASRRGILNLDYVFEQVLETVKPLDYDRILQAPAGFHVAVTLVDELRTESVADFRDKDDLREGLRASCWLPVAVPGAGTFRGRRAVDGGVLTAHPYLLALADGCTHVLSLSTKPLRAPGRPSPGRRLSALYMERIRKGLGRGYLANLDRYRTQRRQLQEWMTDPGTGPHVLDLAPLPWMPEVRRHEMSLGALLTAARQAHAIMHAAVTGIPATRLRDGTFASLPRFTTVDGGVRADAD</sequence>
<keyword evidence="1 2" id="KW-0443">Lipid metabolism</keyword>
<evidence type="ECO:0000256" key="3">
    <source>
        <dbReference type="SAM" id="MobiDB-lite"/>
    </source>
</evidence>
<dbReference type="GO" id="GO:0005737">
    <property type="term" value="C:cytoplasm"/>
    <property type="evidence" value="ECO:0007669"/>
    <property type="project" value="TreeGrafter"/>
</dbReference>
<dbReference type="GO" id="GO:0016020">
    <property type="term" value="C:membrane"/>
    <property type="evidence" value="ECO:0007669"/>
    <property type="project" value="TreeGrafter"/>
</dbReference>
<organism evidence="5 6">
    <name type="scientific">Glycomyces artemisiae</name>
    <dbReference type="NCBI Taxonomy" id="1076443"/>
    <lineage>
        <taxon>Bacteria</taxon>
        <taxon>Bacillati</taxon>
        <taxon>Actinomycetota</taxon>
        <taxon>Actinomycetes</taxon>
        <taxon>Glycomycetales</taxon>
        <taxon>Glycomycetaceae</taxon>
        <taxon>Glycomyces</taxon>
    </lineage>
</organism>
<feature type="active site" description="Nucleophile" evidence="2">
    <location>
        <position position="107"/>
    </location>
</feature>
<dbReference type="AlphaFoldDB" id="A0A850C866"/>
<accession>A0A850C866</accession>
<dbReference type="InterPro" id="IPR033562">
    <property type="entry name" value="PLPL"/>
</dbReference>
<dbReference type="GO" id="GO:0005811">
    <property type="term" value="C:lipid droplet"/>
    <property type="evidence" value="ECO:0007669"/>
    <property type="project" value="TreeGrafter"/>
</dbReference>
<dbReference type="GO" id="GO:0019433">
    <property type="term" value="P:triglyceride catabolic process"/>
    <property type="evidence" value="ECO:0007669"/>
    <property type="project" value="TreeGrafter"/>
</dbReference>
<dbReference type="InterPro" id="IPR016035">
    <property type="entry name" value="Acyl_Trfase/lysoPLipase"/>
</dbReference>
<evidence type="ECO:0000313" key="5">
    <source>
        <dbReference type="EMBL" id="NUQ86866.1"/>
    </source>
</evidence>
<dbReference type="Pfam" id="PF01734">
    <property type="entry name" value="Patatin"/>
    <property type="match status" value="1"/>
</dbReference>
<feature type="short sequence motif" description="DGA/G" evidence="2">
    <location>
        <begin position="229"/>
        <end position="231"/>
    </location>
</feature>
<feature type="region of interest" description="Disordered" evidence="3">
    <location>
        <begin position="1"/>
        <end position="37"/>
    </location>
</feature>
<comment type="caution">
    <text evidence="5">The sequence shown here is derived from an EMBL/GenBank/DDBJ whole genome shotgun (WGS) entry which is preliminary data.</text>
</comment>
<gene>
    <name evidence="5" type="ORF">HOQ43_00140</name>
</gene>
<evidence type="ECO:0000256" key="2">
    <source>
        <dbReference type="PROSITE-ProRule" id="PRU01161"/>
    </source>
</evidence>
<proteinExistence type="predicted"/>
<dbReference type="SUPFAM" id="SSF52151">
    <property type="entry name" value="FabD/lysophospholipase-like"/>
    <property type="match status" value="1"/>
</dbReference>
<dbReference type="Gene3D" id="3.40.1090.10">
    <property type="entry name" value="Cytosolic phospholipase A2 catalytic domain"/>
    <property type="match status" value="1"/>
</dbReference>
<feature type="short sequence motif" description="GXGXXG" evidence="2">
    <location>
        <begin position="76"/>
        <end position="81"/>
    </location>
</feature>
<evidence type="ECO:0000259" key="4">
    <source>
        <dbReference type="PROSITE" id="PS51635"/>
    </source>
</evidence>
<dbReference type="Proteomes" id="UP000574690">
    <property type="component" value="Unassembled WGS sequence"/>
</dbReference>
<dbReference type="PANTHER" id="PTHR12406">
    <property type="entry name" value="CALCIUM-INDEPENDENT PHOSPHOLIPASE A2 IPLA2 -RELATED"/>
    <property type="match status" value="1"/>
</dbReference>
<evidence type="ECO:0000256" key="1">
    <source>
        <dbReference type="ARBA" id="ARBA00023098"/>
    </source>
</evidence>
<feature type="active site" description="Proton acceptor" evidence="2">
    <location>
        <position position="229"/>
    </location>
</feature>
<dbReference type="GO" id="GO:0004806">
    <property type="term" value="F:triacylglycerol lipase activity"/>
    <property type="evidence" value="ECO:0007669"/>
    <property type="project" value="TreeGrafter"/>
</dbReference>
<dbReference type="GO" id="GO:0055088">
    <property type="term" value="P:lipid homeostasis"/>
    <property type="evidence" value="ECO:0007669"/>
    <property type="project" value="TreeGrafter"/>
</dbReference>
<keyword evidence="2" id="KW-0442">Lipid degradation</keyword>
<dbReference type="EMBL" id="JABFXE010000006">
    <property type="protein sequence ID" value="NUQ86866.1"/>
    <property type="molecule type" value="Genomic_DNA"/>
</dbReference>
<dbReference type="PROSITE" id="PS51635">
    <property type="entry name" value="PNPLA"/>
    <property type="match status" value="1"/>
</dbReference>
<feature type="domain" description="PNPLA" evidence="4">
    <location>
        <begin position="72"/>
        <end position="242"/>
    </location>
</feature>
<dbReference type="InterPro" id="IPR002641">
    <property type="entry name" value="PNPLA_dom"/>
</dbReference>
<evidence type="ECO:0000313" key="6">
    <source>
        <dbReference type="Proteomes" id="UP000574690"/>
    </source>
</evidence>